<dbReference type="InterPro" id="IPR050441">
    <property type="entry name" value="RBM"/>
</dbReference>
<dbReference type="GO" id="GO:0003723">
    <property type="term" value="F:RNA binding"/>
    <property type="evidence" value="ECO:0007669"/>
    <property type="project" value="UniProtKB-UniRule"/>
</dbReference>
<dbReference type="PROSITE" id="PS50102">
    <property type="entry name" value="RRM"/>
    <property type="match status" value="2"/>
</dbReference>
<dbReference type="Gene3D" id="3.30.70.330">
    <property type="match status" value="2"/>
</dbReference>
<dbReference type="AlphaFoldDB" id="A0A0M0JJZ4"/>
<name>A0A0M0JJZ4_9EUKA</name>
<dbReference type="InterPro" id="IPR012677">
    <property type="entry name" value="Nucleotide-bd_a/b_plait_sf"/>
</dbReference>
<organism evidence="4 5">
    <name type="scientific">Chrysochromulina tobinii</name>
    <dbReference type="NCBI Taxonomy" id="1460289"/>
    <lineage>
        <taxon>Eukaryota</taxon>
        <taxon>Haptista</taxon>
        <taxon>Haptophyta</taxon>
        <taxon>Prymnesiophyceae</taxon>
        <taxon>Prymnesiales</taxon>
        <taxon>Chrysochromulinaceae</taxon>
        <taxon>Chrysochromulina</taxon>
    </lineage>
</organism>
<evidence type="ECO:0000313" key="5">
    <source>
        <dbReference type="Proteomes" id="UP000037460"/>
    </source>
</evidence>
<dbReference type="Proteomes" id="UP000037460">
    <property type="component" value="Unassembled WGS sequence"/>
</dbReference>
<keyword evidence="5" id="KW-1185">Reference proteome</keyword>
<evidence type="ECO:0000259" key="3">
    <source>
        <dbReference type="PROSITE" id="PS50102"/>
    </source>
</evidence>
<feature type="compositionally biased region" description="Gly residues" evidence="2">
    <location>
        <begin position="205"/>
        <end position="219"/>
    </location>
</feature>
<dbReference type="SMART" id="SM00360">
    <property type="entry name" value="RRM"/>
    <property type="match status" value="2"/>
</dbReference>
<dbReference type="EMBL" id="JWZX01002822">
    <property type="protein sequence ID" value="KOO26647.1"/>
    <property type="molecule type" value="Genomic_DNA"/>
</dbReference>
<feature type="region of interest" description="Disordered" evidence="2">
    <location>
        <begin position="77"/>
        <end position="121"/>
    </location>
</feature>
<feature type="region of interest" description="Disordered" evidence="2">
    <location>
        <begin position="202"/>
        <end position="390"/>
    </location>
</feature>
<comment type="caution">
    <text evidence="4">The sequence shown here is derived from an EMBL/GenBank/DDBJ whole genome shotgun (WGS) entry which is preliminary data.</text>
</comment>
<dbReference type="PANTHER" id="PTHR48034">
    <property type="entry name" value="TRANSFORMER-2 SEX-DETERMINING PROTEIN-RELATED"/>
    <property type="match status" value="1"/>
</dbReference>
<feature type="compositionally biased region" description="Basic and acidic residues" evidence="2">
    <location>
        <begin position="99"/>
        <end position="108"/>
    </location>
</feature>
<feature type="compositionally biased region" description="Basic and acidic residues" evidence="2">
    <location>
        <begin position="227"/>
        <end position="390"/>
    </location>
</feature>
<proteinExistence type="predicted"/>
<dbReference type="Pfam" id="PF00076">
    <property type="entry name" value="RRM_1"/>
    <property type="match status" value="2"/>
</dbReference>
<evidence type="ECO:0000256" key="1">
    <source>
        <dbReference type="PROSITE-ProRule" id="PRU00176"/>
    </source>
</evidence>
<dbReference type="InterPro" id="IPR000504">
    <property type="entry name" value="RRM_dom"/>
</dbReference>
<gene>
    <name evidence="4" type="ORF">Ctob_004378</name>
</gene>
<keyword evidence="1" id="KW-0694">RNA-binding</keyword>
<sequence length="390" mass="44969">MPYQGGEASDGRRIYVGNINYELHEDTVRSAFTEYGQITSMSYKQGFAFIDYADQRDAEDAIASMNGKQIGGRTITVELSGRPPKGEKPSPRAAPTSRYPEEDYRADSRGGFGGFGGNSRSDRSSGVATANLFVANIPENVLEEDIRRHFSKYGEVLQVKFLPKKSDTKAAFVDFANVDQAREAHNALNIIADSKLRTDYNARGKGAGKGAGPPTGGGYSDRPPPPRYDDRGPPPPRYEDRGPPPRYDDRRYDDRAPPPPRYDDRRLYDERDRGPPPPRYDDYPPREYAPRGYDDRRYEERRPALPERERERDYPPLRDPERERERDYPPLRDPERERERDYPPPRDPRDDPYGRDPYDRLPPPRDPRDLAPRDPYDRPPTRDPYDRPRY</sequence>
<feature type="domain" description="RRM" evidence="3">
    <location>
        <begin position="130"/>
        <end position="203"/>
    </location>
</feature>
<dbReference type="SUPFAM" id="SSF54928">
    <property type="entry name" value="RNA-binding domain, RBD"/>
    <property type="match status" value="1"/>
</dbReference>
<reference evidence="5" key="1">
    <citation type="journal article" date="2015" name="PLoS Genet.">
        <title>Genome Sequence and Transcriptome Analyses of Chrysochromulina tobin: Metabolic Tools for Enhanced Algal Fitness in the Prominent Order Prymnesiales (Haptophyceae).</title>
        <authorList>
            <person name="Hovde B.T."/>
            <person name="Deodato C.R."/>
            <person name="Hunsperger H.M."/>
            <person name="Ryken S.A."/>
            <person name="Yost W."/>
            <person name="Jha R.K."/>
            <person name="Patterson J."/>
            <person name="Monnat R.J. Jr."/>
            <person name="Barlow S.B."/>
            <person name="Starkenburg S.R."/>
            <person name="Cattolico R.A."/>
        </authorList>
    </citation>
    <scope>NUCLEOTIDE SEQUENCE</scope>
    <source>
        <strain evidence="5">CCMP291</strain>
    </source>
</reference>
<dbReference type="OrthoDB" id="1099063at2759"/>
<evidence type="ECO:0000313" key="4">
    <source>
        <dbReference type="EMBL" id="KOO26647.1"/>
    </source>
</evidence>
<evidence type="ECO:0000256" key="2">
    <source>
        <dbReference type="SAM" id="MobiDB-lite"/>
    </source>
</evidence>
<protein>
    <submittedName>
        <fullName evidence="4">Msx2-interacting protein</fullName>
    </submittedName>
</protein>
<dbReference type="InterPro" id="IPR035979">
    <property type="entry name" value="RBD_domain_sf"/>
</dbReference>
<feature type="domain" description="RRM" evidence="3">
    <location>
        <begin position="12"/>
        <end position="82"/>
    </location>
</feature>
<accession>A0A0M0JJZ4</accession>